<dbReference type="EMBL" id="CAVMBE010000028">
    <property type="protein sequence ID" value="CAK4022490.1"/>
    <property type="molecule type" value="Genomic_DNA"/>
</dbReference>
<feature type="region of interest" description="Disordered" evidence="1">
    <location>
        <begin position="92"/>
        <end position="221"/>
    </location>
</feature>
<dbReference type="Proteomes" id="UP001296104">
    <property type="component" value="Unassembled WGS sequence"/>
</dbReference>
<comment type="caution">
    <text evidence="3">The sequence shown here is derived from an EMBL/GenBank/DDBJ whole genome shotgun (WGS) entry which is preliminary data.</text>
</comment>
<keyword evidence="2" id="KW-0732">Signal</keyword>
<dbReference type="AlphaFoldDB" id="A0AAI8YZF2"/>
<evidence type="ECO:0000313" key="4">
    <source>
        <dbReference type="Proteomes" id="UP001296104"/>
    </source>
</evidence>
<organism evidence="3 4">
    <name type="scientific">Lecanosticta acicola</name>
    <dbReference type="NCBI Taxonomy" id="111012"/>
    <lineage>
        <taxon>Eukaryota</taxon>
        <taxon>Fungi</taxon>
        <taxon>Dikarya</taxon>
        <taxon>Ascomycota</taxon>
        <taxon>Pezizomycotina</taxon>
        <taxon>Dothideomycetes</taxon>
        <taxon>Dothideomycetidae</taxon>
        <taxon>Mycosphaerellales</taxon>
        <taxon>Mycosphaerellaceae</taxon>
        <taxon>Lecanosticta</taxon>
    </lineage>
</organism>
<reference evidence="3" key="1">
    <citation type="submission" date="2023-11" db="EMBL/GenBank/DDBJ databases">
        <authorList>
            <person name="Alioto T."/>
            <person name="Alioto T."/>
            <person name="Gomez Garrido J."/>
        </authorList>
    </citation>
    <scope>NUCLEOTIDE SEQUENCE</scope>
</reference>
<evidence type="ECO:0000313" key="3">
    <source>
        <dbReference type="EMBL" id="CAK4022490.1"/>
    </source>
</evidence>
<name>A0AAI8YZF2_9PEZI</name>
<accession>A0AAI8YZF2</accession>
<keyword evidence="4" id="KW-1185">Reference proteome</keyword>
<gene>
    <name evidence="3" type="ORF">LECACI_7A004827</name>
</gene>
<evidence type="ECO:0000256" key="1">
    <source>
        <dbReference type="SAM" id="MobiDB-lite"/>
    </source>
</evidence>
<evidence type="ECO:0000256" key="2">
    <source>
        <dbReference type="SAM" id="SignalP"/>
    </source>
</evidence>
<feature type="compositionally biased region" description="Polar residues" evidence="1">
    <location>
        <begin position="138"/>
        <end position="173"/>
    </location>
</feature>
<feature type="chain" id="PRO_5042545025" evidence="2">
    <location>
        <begin position="20"/>
        <end position="308"/>
    </location>
</feature>
<sequence length="308" mass="33826">MHPKCIAAIAAVLLGSALAQSYDCRVCAHEAKLGAKELEFCQTQCDRSLIKRQVTYPVSTPTYSYPHFEPVTVTVTTTPEYCIPPPPKTYPVSTPESKTYPVTPTYPVSSSESKTYPMPTTEQKTYPLSAPESKTYPMPTTEQKTYPVSTSESKTYAMSTTEQKTYPVSTPESKTYPMPTTDHKTYPVSTPESKMYPTPTTEHKTYPVSTPESKTYPMPTTEHKTYPVSTMAIYPHSYAHETMSTFMHFNSTSGIPSMSTASQSYFHSTSALKYPSPPIPTESMPVSSGAKAGIGALLGLTAAVMLFM</sequence>
<proteinExistence type="predicted"/>
<feature type="signal peptide" evidence="2">
    <location>
        <begin position="1"/>
        <end position="19"/>
    </location>
</feature>
<protein>
    <submittedName>
        <fullName evidence="3">Uncharacterized protein</fullName>
    </submittedName>
</protein>
<feature type="compositionally biased region" description="Polar residues" evidence="1">
    <location>
        <begin position="96"/>
        <end position="126"/>
    </location>
</feature>